<dbReference type="InterPro" id="IPR052582">
    <property type="entry name" value="tRNA-DUS-like"/>
</dbReference>
<evidence type="ECO:0000256" key="3">
    <source>
        <dbReference type="ARBA" id="ARBA00022643"/>
    </source>
</evidence>
<dbReference type="GO" id="GO:0050660">
    <property type="term" value="F:flavin adenine dinucleotide binding"/>
    <property type="evidence" value="ECO:0007669"/>
    <property type="project" value="InterPro"/>
</dbReference>
<dbReference type="EMBL" id="JACMRX010000003">
    <property type="protein sequence ID" value="KAF7994053.1"/>
    <property type="molecule type" value="Genomic_DNA"/>
</dbReference>
<evidence type="ECO:0000256" key="2">
    <source>
        <dbReference type="ARBA" id="ARBA00022630"/>
    </source>
</evidence>
<dbReference type="AlphaFoldDB" id="A0A835CU74"/>
<dbReference type="GO" id="GO:0017150">
    <property type="term" value="F:tRNA dihydrouridine synthase activity"/>
    <property type="evidence" value="ECO:0007669"/>
    <property type="project" value="InterPro"/>
</dbReference>
<organism evidence="7 8">
    <name type="scientific">Aphidius gifuensis</name>
    <name type="common">Parasitoid wasp</name>
    <dbReference type="NCBI Taxonomy" id="684658"/>
    <lineage>
        <taxon>Eukaryota</taxon>
        <taxon>Metazoa</taxon>
        <taxon>Ecdysozoa</taxon>
        <taxon>Arthropoda</taxon>
        <taxon>Hexapoda</taxon>
        <taxon>Insecta</taxon>
        <taxon>Pterygota</taxon>
        <taxon>Neoptera</taxon>
        <taxon>Endopterygota</taxon>
        <taxon>Hymenoptera</taxon>
        <taxon>Apocrita</taxon>
        <taxon>Ichneumonoidea</taxon>
        <taxon>Braconidae</taxon>
        <taxon>Aphidiinae</taxon>
        <taxon>Aphidius</taxon>
    </lineage>
</organism>
<keyword evidence="8" id="KW-1185">Reference proteome</keyword>
<dbReference type="PANTHER" id="PTHR45936">
    <property type="entry name" value="TRNA-DIHYDROURIDINE(20) SYNTHASE [NAD(P)+]-LIKE"/>
    <property type="match status" value="1"/>
</dbReference>
<evidence type="ECO:0000256" key="4">
    <source>
        <dbReference type="ARBA" id="ARBA00022694"/>
    </source>
</evidence>
<dbReference type="SUPFAM" id="SSF54768">
    <property type="entry name" value="dsRNA-binding domain-like"/>
    <property type="match status" value="1"/>
</dbReference>
<dbReference type="Gene3D" id="3.30.160.20">
    <property type="match status" value="1"/>
</dbReference>
<dbReference type="InterPro" id="IPR018517">
    <property type="entry name" value="tRNA_hU_synthase_CS"/>
</dbReference>
<comment type="caution">
    <text evidence="7">The sequence shown here is derived from an EMBL/GenBank/DDBJ whole genome shotgun (WGS) entry which is preliminary data.</text>
</comment>
<dbReference type="InterPro" id="IPR035587">
    <property type="entry name" value="DUS-like_FMN-bd"/>
</dbReference>
<dbReference type="CDD" id="cd02801">
    <property type="entry name" value="DUS_like_FMN"/>
    <property type="match status" value="1"/>
</dbReference>
<keyword evidence="2" id="KW-0285">Flavoprotein</keyword>
<accession>A0A835CU74</accession>
<dbReference type="CDD" id="cd19871">
    <property type="entry name" value="DSRM_DUS2L"/>
    <property type="match status" value="1"/>
</dbReference>
<dbReference type="Proteomes" id="UP000639338">
    <property type="component" value="Unassembled WGS sequence"/>
</dbReference>
<dbReference type="PROSITE" id="PS01136">
    <property type="entry name" value="UPF0034"/>
    <property type="match status" value="1"/>
</dbReference>
<feature type="domain" description="DUS-like FMN-binding" evidence="6">
    <location>
        <begin position="12"/>
        <end position="251"/>
    </location>
</feature>
<dbReference type="Gene3D" id="3.20.20.70">
    <property type="entry name" value="Aldolase class I"/>
    <property type="match status" value="1"/>
</dbReference>
<dbReference type="SUPFAM" id="SSF51395">
    <property type="entry name" value="FMN-linked oxidoreductases"/>
    <property type="match status" value="1"/>
</dbReference>
<dbReference type="Pfam" id="PF01207">
    <property type="entry name" value="Dus"/>
    <property type="match status" value="1"/>
</dbReference>
<proteinExistence type="predicted"/>
<name>A0A835CU74_APHGI</name>
<reference evidence="7 8" key="1">
    <citation type="submission" date="2020-08" db="EMBL/GenBank/DDBJ databases">
        <title>Aphidius gifuensis genome sequencing and assembly.</title>
        <authorList>
            <person name="Du Z."/>
        </authorList>
    </citation>
    <scope>NUCLEOTIDE SEQUENCE [LARGE SCALE GENOMIC DNA]</scope>
    <source>
        <strain evidence="7">YNYX2018</strain>
        <tissue evidence="7">Adults</tissue>
    </source>
</reference>
<keyword evidence="3" id="KW-0288">FMN</keyword>
<dbReference type="GO" id="GO:0000049">
    <property type="term" value="F:tRNA binding"/>
    <property type="evidence" value="ECO:0007669"/>
    <property type="project" value="InterPro"/>
</dbReference>
<dbReference type="InterPro" id="IPR013785">
    <property type="entry name" value="Aldolase_TIM"/>
</dbReference>
<comment type="cofactor">
    <cofactor evidence="1">
        <name>FMN</name>
        <dbReference type="ChEBI" id="CHEBI:58210"/>
    </cofactor>
</comment>
<dbReference type="GO" id="GO:0005737">
    <property type="term" value="C:cytoplasm"/>
    <property type="evidence" value="ECO:0007669"/>
    <property type="project" value="TreeGrafter"/>
</dbReference>
<keyword evidence="4" id="KW-0819">tRNA processing</keyword>
<dbReference type="OrthoDB" id="10262250at2759"/>
<keyword evidence="5" id="KW-0560">Oxidoreductase</keyword>
<dbReference type="PANTHER" id="PTHR45936:SF1">
    <property type="entry name" value="TRNA-DIHYDROURIDINE(20) SYNTHASE [NAD(P)+]-LIKE"/>
    <property type="match status" value="1"/>
</dbReference>
<protein>
    <recommendedName>
        <fullName evidence="6">DUS-like FMN-binding domain-containing protein</fullName>
    </recommendedName>
</protein>
<evidence type="ECO:0000256" key="1">
    <source>
        <dbReference type="ARBA" id="ARBA00001917"/>
    </source>
</evidence>
<evidence type="ECO:0000313" key="7">
    <source>
        <dbReference type="EMBL" id="KAF7994053.1"/>
    </source>
</evidence>
<sequence length="456" mass="51673">MKDSSFYENKIILAPMVRIGTLPMRLLALDYGADIVYTEELIDFKLLRSVRQENDILGTIDYVDKTDGTIIFRTSPREKSKVVLQLGTSDPSRALEVGKLIENDVAAIDINMGCPKKFSLLGGMGAALLKNSERAQEILKILVDNLSIPVTCKIRVFNDIEKTYELVDKLVSTGISAIGIHGRTPDERPQHNNRNEYLKKIAERINIPVIANGGSKDIEKYNDIGKFKKSTGCTSVMIARAAQWNCSIFRKQGLLPIDDIVRAYLKYSVDYNNPPANTKYCVQNIIRELQETPMGKVFLAAQTLEQICDVWDLADYCREKTLEYQKAGLQGRFQVIPISRKENNENNGKRKFDDDDDIVELKCAFMRNAYTTDGDLPKTKLLNWLRDKKNLKAPLYKTWCEDKLFRSIVTVEGRKYSSTFWEKSKKWAEQGAAIVCLYSFGLITDETLVKTGSILG</sequence>
<evidence type="ECO:0000313" key="8">
    <source>
        <dbReference type="Proteomes" id="UP000639338"/>
    </source>
</evidence>
<gene>
    <name evidence="7" type="ORF">HCN44_011322</name>
</gene>
<evidence type="ECO:0000256" key="5">
    <source>
        <dbReference type="ARBA" id="ARBA00023002"/>
    </source>
</evidence>
<dbReference type="InterPro" id="IPR044463">
    <property type="entry name" value="DUS2_DSRM"/>
</dbReference>
<evidence type="ECO:0000259" key="6">
    <source>
        <dbReference type="Pfam" id="PF01207"/>
    </source>
</evidence>